<proteinExistence type="predicted"/>
<gene>
    <name evidence="1" type="ORF">L3X38_000782</name>
</gene>
<accession>A0AAD4WQT3</accession>
<keyword evidence="2" id="KW-1185">Reference proteome</keyword>
<evidence type="ECO:0008006" key="3">
    <source>
        <dbReference type="Google" id="ProtNLM"/>
    </source>
</evidence>
<dbReference type="GO" id="GO:0008270">
    <property type="term" value="F:zinc ion binding"/>
    <property type="evidence" value="ECO:0007669"/>
    <property type="project" value="InterPro"/>
</dbReference>
<dbReference type="EMBL" id="JAJFAZ020000001">
    <property type="protein sequence ID" value="KAI5347895.1"/>
    <property type="molecule type" value="Genomic_DNA"/>
</dbReference>
<evidence type="ECO:0000313" key="2">
    <source>
        <dbReference type="Proteomes" id="UP001054821"/>
    </source>
</evidence>
<dbReference type="Proteomes" id="UP001054821">
    <property type="component" value="Chromosome 1"/>
</dbReference>
<comment type="caution">
    <text evidence="1">The sequence shown here is derived from an EMBL/GenBank/DDBJ whole genome shotgun (WGS) entry which is preliminary data.</text>
</comment>
<organism evidence="1 2">
    <name type="scientific">Prunus dulcis</name>
    <name type="common">Almond</name>
    <name type="synonym">Amygdalus dulcis</name>
    <dbReference type="NCBI Taxonomy" id="3755"/>
    <lineage>
        <taxon>Eukaryota</taxon>
        <taxon>Viridiplantae</taxon>
        <taxon>Streptophyta</taxon>
        <taxon>Embryophyta</taxon>
        <taxon>Tracheophyta</taxon>
        <taxon>Spermatophyta</taxon>
        <taxon>Magnoliopsida</taxon>
        <taxon>eudicotyledons</taxon>
        <taxon>Gunneridae</taxon>
        <taxon>Pentapetalae</taxon>
        <taxon>rosids</taxon>
        <taxon>fabids</taxon>
        <taxon>Rosales</taxon>
        <taxon>Rosaceae</taxon>
        <taxon>Amygdaloideae</taxon>
        <taxon>Amygdaleae</taxon>
        <taxon>Prunus</taxon>
    </lineage>
</organism>
<protein>
    <recommendedName>
        <fullName evidence="3">CCHC-type domain-containing protein</fullName>
    </recommendedName>
</protein>
<sequence>MVKGTKTVVVVFLWSNDKKNSKGKVKCFECGGYDHIFFECANTLKKQKDGKNKALNTTWNNSESKCENDEKTVALITTVSLDESHKDDDSED</sequence>
<reference evidence="1 2" key="1">
    <citation type="journal article" date="2022" name="G3 (Bethesda)">
        <title>Whole-genome sequence and methylome profiling of the almond [Prunus dulcis (Mill.) D.A. Webb] cultivar 'Nonpareil'.</title>
        <authorList>
            <person name="D'Amico-Willman K.M."/>
            <person name="Ouma W.Z."/>
            <person name="Meulia T."/>
            <person name="Sideli G.M."/>
            <person name="Gradziel T.M."/>
            <person name="Fresnedo-Ramirez J."/>
        </authorList>
    </citation>
    <scope>NUCLEOTIDE SEQUENCE [LARGE SCALE GENOMIC DNA]</scope>
    <source>
        <strain evidence="1">Clone GOH B32 T37-40</strain>
    </source>
</reference>
<dbReference type="AlphaFoldDB" id="A0AAD4WQT3"/>
<dbReference type="GO" id="GO:0003676">
    <property type="term" value="F:nucleic acid binding"/>
    <property type="evidence" value="ECO:0007669"/>
    <property type="project" value="InterPro"/>
</dbReference>
<dbReference type="SUPFAM" id="SSF57756">
    <property type="entry name" value="Retrovirus zinc finger-like domains"/>
    <property type="match status" value="1"/>
</dbReference>
<evidence type="ECO:0000313" key="1">
    <source>
        <dbReference type="EMBL" id="KAI5347895.1"/>
    </source>
</evidence>
<name>A0AAD4WQT3_PRUDU</name>
<dbReference type="InterPro" id="IPR036875">
    <property type="entry name" value="Znf_CCHC_sf"/>
</dbReference>